<accession>A0A081N700</accession>
<dbReference type="RefSeq" id="WP_034873997.1">
    <property type="nucleotide sequence ID" value="NZ_JOKG01000002.1"/>
</dbReference>
<protein>
    <submittedName>
        <fullName evidence="1">Uncharacterized protein</fullName>
    </submittedName>
</protein>
<gene>
    <name evidence="1" type="ORF">GZ77_07305</name>
</gene>
<dbReference type="Proteomes" id="UP000028006">
    <property type="component" value="Unassembled WGS sequence"/>
</dbReference>
<sequence>MLKLTKNQSTWFENATDQEQKAFMRKGPAEVAQFFNIKTEKESFAPAVRGVRIAGTTEDINKAQKYAEEFLDKLQQEDLPVLDEYSLGIDGSSVTQAETCYEKDLRIEGVLHLGSLLATDAFEGRCLENLHDEFIDILISESIEIEESMKPLRPSFDDEELNDDVGSLVADFLLSHNFQGFAVYISCPVKKYHSDTSASYSWGWKRTSWVYGESFEEAFKNATAWADRMKQIDLDKFKAKQEETETN</sequence>
<name>A0A081N700_9GAMM</name>
<dbReference type="EMBL" id="JOKG01000002">
    <property type="protein sequence ID" value="KEQ14223.1"/>
    <property type="molecule type" value="Genomic_DNA"/>
</dbReference>
<proteinExistence type="predicted"/>
<organism evidence="1 2">
    <name type="scientific">Endozoicomonas montiporae</name>
    <dbReference type="NCBI Taxonomy" id="1027273"/>
    <lineage>
        <taxon>Bacteria</taxon>
        <taxon>Pseudomonadati</taxon>
        <taxon>Pseudomonadota</taxon>
        <taxon>Gammaproteobacteria</taxon>
        <taxon>Oceanospirillales</taxon>
        <taxon>Endozoicomonadaceae</taxon>
        <taxon>Endozoicomonas</taxon>
    </lineage>
</organism>
<dbReference type="AlphaFoldDB" id="A0A081N700"/>
<reference evidence="1 2" key="1">
    <citation type="submission" date="2014-06" db="EMBL/GenBank/DDBJ databases">
        <title>Whole Genome Sequences of Three Symbiotic Endozoicomonas Bacteria.</title>
        <authorList>
            <person name="Neave M.J."/>
            <person name="Apprill A."/>
            <person name="Voolstra C.R."/>
        </authorList>
    </citation>
    <scope>NUCLEOTIDE SEQUENCE [LARGE SCALE GENOMIC DNA]</scope>
    <source>
        <strain evidence="1 2">LMG 24815</strain>
    </source>
</reference>
<comment type="caution">
    <text evidence="1">The sequence shown here is derived from an EMBL/GenBank/DDBJ whole genome shotgun (WGS) entry which is preliminary data.</text>
</comment>
<evidence type="ECO:0000313" key="1">
    <source>
        <dbReference type="EMBL" id="KEQ14223.1"/>
    </source>
</evidence>
<evidence type="ECO:0000313" key="2">
    <source>
        <dbReference type="Proteomes" id="UP000028006"/>
    </source>
</evidence>
<keyword evidence="2" id="KW-1185">Reference proteome</keyword>
<dbReference type="eggNOG" id="ENOG5033MW0">
    <property type="taxonomic scope" value="Bacteria"/>
</dbReference>